<organism evidence="2 4">
    <name type="scientific">Vibrio tasmaniensis</name>
    <dbReference type="NCBI Taxonomy" id="212663"/>
    <lineage>
        <taxon>Bacteria</taxon>
        <taxon>Pseudomonadati</taxon>
        <taxon>Pseudomonadota</taxon>
        <taxon>Gammaproteobacteria</taxon>
        <taxon>Vibrionales</taxon>
        <taxon>Vibrionaceae</taxon>
        <taxon>Vibrio</taxon>
    </lineage>
</organism>
<evidence type="ECO:0000313" key="5">
    <source>
        <dbReference type="Proteomes" id="UP000308018"/>
    </source>
</evidence>
<dbReference type="AlphaFoldDB" id="A0A2N7NCZ7"/>
<reference evidence="2" key="3">
    <citation type="journal article" date="2018" name="Nature">
        <title>A major lineage of non-tailed dsDNA viruses as unrecognized killers of marine bacteria.</title>
        <authorList>
            <person name="Kauffman K.M."/>
            <person name="Hussain F.A."/>
            <person name="Yang J."/>
            <person name="Arevalo P."/>
            <person name="Brown J.M."/>
            <person name="Chang W.K."/>
            <person name="VanInsberghe D."/>
            <person name="Elsherbini J."/>
            <person name="Sharma R.S."/>
            <person name="Cutler M.B."/>
            <person name="Kelly L."/>
            <person name="Polz M.F."/>
        </authorList>
    </citation>
    <scope>NUCLEOTIDE SEQUENCE</scope>
    <source>
        <strain evidence="2">10N.222.48.A2</strain>
    </source>
</reference>
<reference evidence="4" key="1">
    <citation type="submission" date="2016-07" db="EMBL/GenBank/DDBJ databases">
        <title>Nontailed viruses are major unrecognized killers of bacteria in the ocean.</title>
        <authorList>
            <person name="Kauffman K."/>
            <person name="Hussain F."/>
            <person name="Yang J."/>
            <person name="Arevalo P."/>
            <person name="Brown J."/>
            <person name="Cutler M."/>
            <person name="Kelly L."/>
            <person name="Polz M.F."/>
        </authorList>
    </citation>
    <scope>NUCLEOTIDE SEQUENCE [LARGE SCALE GENOMIC DNA]</scope>
    <source>
        <strain evidence="4">10N.222.48.A2</strain>
    </source>
</reference>
<reference evidence="3 5" key="4">
    <citation type="submission" date="2019-04" db="EMBL/GenBank/DDBJ databases">
        <title>A reverse ecology approach based on a biological definition of microbial populations.</title>
        <authorList>
            <person name="Arevalo P."/>
            <person name="Vaninsberghe D."/>
            <person name="Elsherbini J."/>
            <person name="Gore J."/>
            <person name="Polz M."/>
        </authorList>
    </citation>
    <scope>NUCLEOTIDE SEQUENCE [LARGE SCALE GENOMIC DNA]</scope>
    <source>
        <strain evidence="3 5">10N.222.45.A8</strain>
    </source>
</reference>
<protein>
    <submittedName>
        <fullName evidence="2">Uncharacterized protein</fullName>
    </submittedName>
</protein>
<dbReference type="Proteomes" id="UP000308018">
    <property type="component" value="Unassembled WGS sequence"/>
</dbReference>
<evidence type="ECO:0000313" key="3">
    <source>
        <dbReference type="EMBL" id="TKG32602.1"/>
    </source>
</evidence>
<dbReference type="EMBL" id="MDBP01000080">
    <property type="protein sequence ID" value="PMP10015.1"/>
    <property type="molecule type" value="Genomic_DNA"/>
</dbReference>
<name>A0A2N7NCZ7_9VIBR</name>
<dbReference type="Proteomes" id="UP000235579">
    <property type="component" value="Unassembled WGS sequence"/>
</dbReference>
<keyword evidence="1" id="KW-0732">Signal</keyword>
<dbReference type="RefSeq" id="WP_102258431.1">
    <property type="nucleotide sequence ID" value="NZ_MDBG01000002.1"/>
</dbReference>
<evidence type="ECO:0000256" key="1">
    <source>
        <dbReference type="SAM" id="SignalP"/>
    </source>
</evidence>
<evidence type="ECO:0000313" key="4">
    <source>
        <dbReference type="Proteomes" id="UP000235579"/>
    </source>
</evidence>
<comment type="caution">
    <text evidence="2">The sequence shown here is derived from an EMBL/GenBank/DDBJ whole genome shotgun (WGS) entry which is preliminary data.</text>
</comment>
<sequence>MLIKYSALVLTVALSAPSIAASSSNENDLGFEGYLLALGTMAPNRAKFTVMHKDFVESKCASKLTITSVNSTGFQSIITALEAAERMTNTGLEKDTLLGVVMTSVMSHTSCKSFSSDFEALTNDKLITQGYPKFTKFIRTWADITKDF</sequence>
<evidence type="ECO:0000313" key="2">
    <source>
        <dbReference type="EMBL" id="PMP10015.1"/>
    </source>
</evidence>
<feature type="chain" id="PRO_5030054073" evidence="1">
    <location>
        <begin position="21"/>
        <end position="148"/>
    </location>
</feature>
<gene>
    <name evidence="2" type="ORF">BCS92_02500</name>
    <name evidence="3" type="ORF">FC057_12355</name>
</gene>
<proteinExistence type="predicted"/>
<feature type="signal peptide" evidence="1">
    <location>
        <begin position="1"/>
        <end position="20"/>
    </location>
</feature>
<reference evidence="2" key="2">
    <citation type="submission" date="2016-07" db="EMBL/GenBank/DDBJ databases">
        <authorList>
            <person name="Wan K."/>
            <person name="Booth B."/>
            <person name="Spirohn K."/>
            <person name="Hao T."/>
            <person name="Hu Y."/>
            <person name="Calderwood M."/>
            <person name="Hill D."/>
            <person name="Mohr S."/>
            <person name="Vidal M."/>
            <person name="Celniker S."/>
            <person name="Perrimon N."/>
        </authorList>
    </citation>
    <scope>NUCLEOTIDE SEQUENCE</scope>
    <source>
        <strain evidence="2">10N.222.48.A2</strain>
    </source>
</reference>
<accession>A0A2N7NCZ7</accession>
<dbReference type="EMBL" id="SYVV01000021">
    <property type="protein sequence ID" value="TKG32602.1"/>
    <property type="molecule type" value="Genomic_DNA"/>
</dbReference>